<dbReference type="PROSITE" id="PS52004">
    <property type="entry name" value="KS3_2"/>
    <property type="match status" value="1"/>
</dbReference>
<dbReference type="eggNOG" id="COG0304">
    <property type="taxonomic scope" value="Bacteria"/>
</dbReference>
<keyword evidence="2 3" id="KW-0808">Transferase</keyword>
<dbReference type="InterPro" id="IPR014030">
    <property type="entry name" value="Ketoacyl_synth_N"/>
</dbReference>
<evidence type="ECO:0000259" key="4">
    <source>
        <dbReference type="PROSITE" id="PS52004"/>
    </source>
</evidence>
<proteinExistence type="inferred from homology"/>
<dbReference type="EMBL" id="BAVZ01000003">
    <property type="protein sequence ID" value="GAF07303.1"/>
    <property type="molecule type" value="Genomic_DNA"/>
</dbReference>
<dbReference type="PANTHER" id="PTHR11712">
    <property type="entry name" value="POLYKETIDE SYNTHASE-RELATED"/>
    <property type="match status" value="1"/>
</dbReference>
<organism evidence="5 6">
    <name type="scientific">Paenibacillus pini JCM 16418</name>
    <dbReference type="NCBI Taxonomy" id="1236976"/>
    <lineage>
        <taxon>Bacteria</taxon>
        <taxon>Bacillati</taxon>
        <taxon>Bacillota</taxon>
        <taxon>Bacilli</taxon>
        <taxon>Bacillales</taxon>
        <taxon>Paenibacillaceae</taxon>
        <taxon>Paenibacillus</taxon>
    </lineage>
</organism>
<evidence type="ECO:0000313" key="6">
    <source>
        <dbReference type="Proteomes" id="UP000019364"/>
    </source>
</evidence>
<dbReference type="SMART" id="SM00825">
    <property type="entry name" value="PKS_KS"/>
    <property type="match status" value="1"/>
</dbReference>
<keyword evidence="6" id="KW-1185">Reference proteome</keyword>
<dbReference type="CDD" id="cd00834">
    <property type="entry name" value="KAS_I_II"/>
    <property type="match status" value="1"/>
</dbReference>
<dbReference type="NCBIfam" id="NF005490">
    <property type="entry name" value="PRK07103.1"/>
    <property type="match status" value="1"/>
</dbReference>
<dbReference type="GO" id="GO:0006633">
    <property type="term" value="P:fatty acid biosynthetic process"/>
    <property type="evidence" value="ECO:0007669"/>
    <property type="project" value="TreeGrafter"/>
</dbReference>
<dbReference type="InterPro" id="IPR020841">
    <property type="entry name" value="PKS_Beta-ketoAc_synthase_dom"/>
</dbReference>
<dbReference type="AlphaFoldDB" id="W7YI55"/>
<dbReference type="GO" id="GO:0004315">
    <property type="term" value="F:3-oxoacyl-[acyl-carrier-protein] synthase activity"/>
    <property type="evidence" value="ECO:0007669"/>
    <property type="project" value="TreeGrafter"/>
</dbReference>
<dbReference type="Gene3D" id="3.40.47.10">
    <property type="match status" value="2"/>
</dbReference>
<dbReference type="InterPro" id="IPR016039">
    <property type="entry name" value="Thiolase-like"/>
</dbReference>
<dbReference type="Proteomes" id="UP000019364">
    <property type="component" value="Unassembled WGS sequence"/>
</dbReference>
<feature type="domain" description="Ketosynthase family 3 (KS3)" evidence="4">
    <location>
        <begin position="1"/>
        <end position="392"/>
    </location>
</feature>
<gene>
    <name evidence="5" type="ORF">JCM16418_1313</name>
</gene>
<comment type="similarity">
    <text evidence="1 3">Belongs to the thiolase-like superfamily. Beta-ketoacyl-ACP synthases family.</text>
</comment>
<dbReference type="Pfam" id="PF02801">
    <property type="entry name" value="Ketoacyl-synt_C"/>
    <property type="match status" value="1"/>
</dbReference>
<dbReference type="GO" id="GO:0005829">
    <property type="term" value="C:cytosol"/>
    <property type="evidence" value="ECO:0007669"/>
    <property type="project" value="TreeGrafter"/>
</dbReference>
<evidence type="ECO:0000256" key="2">
    <source>
        <dbReference type="ARBA" id="ARBA00022679"/>
    </source>
</evidence>
<dbReference type="InterPro" id="IPR014031">
    <property type="entry name" value="Ketoacyl_synth_C"/>
</dbReference>
<accession>W7YI55</accession>
<reference evidence="5 6" key="1">
    <citation type="journal article" date="2014" name="Genome Announc.">
        <title>Draft Genome Sequence of Paenibacillus pini JCM 16418T, Isolated from the Rhizosphere of Pine Tree.</title>
        <authorList>
            <person name="Yuki M."/>
            <person name="Oshima K."/>
            <person name="Suda W."/>
            <person name="Oshida Y."/>
            <person name="Kitamura K."/>
            <person name="Iida Y."/>
            <person name="Hattori M."/>
            <person name="Ohkuma M."/>
        </authorList>
    </citation>
    <scope>NUCLEOTIDE SEQUENCE [LARGE SCALE GENOMIC DNA]</scope>
    <source>
        <strain evidence="5 6">JCM 16418</strain>
    </source>
</reference>
<evidence type="ECO:0000256" key="1">
    <source>
        <dbReference type="ARBA" id="ARBA00008467"/>
    </source>
</evidence>
<evidence type="ECO:0000313" key="5">
    <source>
        <dbReference type="EMBL" id="GAF07303.1"/>
    </source>
</evidence>
<dbReference type="STRING" id="1236976.JCM16418_1313"/>
<evidence type="ECO:0000256" key="3">
    <source>
        <dbReference type="RuleBase" id="RU003694"/>
    </source>
</evidence>
<dbReference type="SUPFAM" id="SSF53901">
    <property type="entry name" value="Thiolase-like"/>
    <property type="match status" value="2"/>
</dbReference>
<protein>
    <submittedName>
        <fullName evidence="5">3-oxoacyl-[acyl-carrier-protein] synthase</fullName>
    </submittedName>
</protein>
<dbReference type="Pfam" id="PF00109">
    <property type="entry name" value="ketoacyl-synt"/>
    <property type="match status" value="1"/>
</dbReference>
<dbReference type="InterPro" id="IPR000794">
    <property type="entry name" value="Beta-ketoacyl_synthase"/>
</dbReference>
<dbReference type="PANTHER" id="PTHR11712:SF336">
    <property type="entry name" value="3-OXOACYL-[ACYL-CARRIER-PROTEIN] SYNTHASE, MITOCHONDRIAL"/>
    <property type="match status" value="1"/>
</dbReference>
<name>W7YI55_9BACL</name>
<sequence length="393" mass="41948">MTASIGQGKNAYWSALMSGHSAFHFLQRPGRQKESRFIGSEISAISASDAISSKLFRKASLSGQVSLVTLHEAWVDAKLDLADPSRIGLIIGGSNVQQREMAQIFETYHERAEFVPPSYGLSFMDSDLCGLCTEQFGIQGLAYTVGGASASGQLAVIQATQAVLSGQVDICIALGAMMDLSYLELQALRALGAMGTDRYADHPELACRPFDQNRDGFIYGESCAALVIERAATVKCRQVKPYAAVTGCALKMDANRNPNPSLAGEVHIIQNVLQQAGLSATEVDYLNPHGSGSPIGDETELRAIRDCGLSHVKLNTTKSITGHGLTAAGAVEIVTTLLQMRESRLHPSKNLENPLDPGLNWVGDQSIPFGITNALSLSFGFGGMNTAICLQNI</sequence>
<comment type="caution">
    <text evidence="5">The sequence shown here is derived from an EMBL/GenBank/DDBJ whole genome shotgun (WGS) entry which is preliminary data.</text>
</comment>